<reference evidence="5" key="2">
    <citation type="journal article" date="2014" name="J. Proteome Res.">
        <title>Spit and venom from scytodes spiders: a diverse and distinct cocktail.</title>
        <authorList>
            <person name="Zobel-Thropp P.A."/>
            <person name="Correa S.M."/>
            <person name="Garb J.E."/>
            <person name="Binford G.J."/>
        </authorList>
    </citation>
    <scope>NUCLEOTIDE SEQUENCE</scope>
    <source>
        <tissue evidence="5">Venom gland</tissue>
    </source>
</reference>
<organism evidence="5">
    <name type="scientific">Scytodes thoracica</name>
    <name type="common">Spitting spider</name>
    <name type="synonym">Aranea thoracica</name>
    <dbReference type="NCBI Taxonomy" id="1112478"/>
    <lineage>
        <taxon>Eukaryota</taxon>
        <taxon>Metazoa</taxon>
        <taxon>Ecdysozoa</taxon>
        <taxon>Arthropoda</taxon>
        <taxon>Chelicerata</taxon>
        <taxon>Arachnida</taxon>
        <taxon>Araneae</taxon>
        <taxon>Araneomorphae</taxon>
        <taxon>Haplogynae</taxon>
        <taxon>Scytodoidea</taxon>
        <taxon>Scytodidae</taxon>
        <taxon>Scytodes</taxon>
    </lineage>
</organism>
<evidence type="ECO:0000256" key="1">
    <source>
        <dbReference type="ARBA" id="ARBA00004613"/>
    </source>
</evidence>
<feature type="domain" description="Single" evidence="4">
    <location>
        <begin position="33"/>
        <end position="94"/>
    </location>
</feature>
<keyword evidence="2" id="KW-0964">Secreted</keyword>
<accession>A0A0A0V673</accession>
<dbReference type="GO" id="GO:0005576">
    <property type="term" value="C:extracellular region"/>
    <property type="evidence" value="ECO:0007669"/>
    <property type="project" value="UniProtKB-SubCell"/>
</dbReference>
<protein>
    <submittedName>
        <fullName evidence="5">Venom peptide U15-SYTX-Sth1a</fullName>
    </submittedName>
</protein>
<proteinExistence type="evidence at transcript level"/>
<dbReference type="AlphaFoldDB" id="A0A0A0V673"/>
<keyword evidence="3" id="KW-0732">Signal</keyword>
<evidence type="ECO:0000256" key="2">
    <source>
        <dbReference type="ARBA" id="ARBA00022525"/>
    </source>
</evidence>
<evidence type="ECO:0000256" key="3">
    <source>
        <dbReference type="SAM" id="SignalP"/>
    </source>
</evidence>
<dbReference type="InterPro" id="IPR029277">
    <property type="entry name" value="SVWC_dom"/>
</dbReference>
<evidence type="ECO:0000259" key="4">
    <source>
        <dbReference type="Pfam" id="PF15430"/>
    </source>
</evidence>
<name>A0A0A0V673_SCYTH</name>
<evidence type="ECO:0000313" key="5">
    <source>
        <dbReference type="EMBL" id="AIW62434.1"/>
    </source>
</evidence>
<dbReference type="Pfam" id="PF15430">
    <property type="entry name" value="SVWC"/>
    <property type="match status" value="1"/>
</dbReference>
<feature type="chain" id="PRO_5001978134" evidence="3">
    <location>
        <begin position="28"/>
        <end position="96"/>
    </location>
</feature>
<comment type="subcellular location">
    <subcellularLocation>
        <location evidence="1">Secreted</location>
    </subcellularLocation>
</comment>
<dbReference type="EMBL" id="KF860438">
    <property type="protein sequence ID" value="AIW62434.1"/>
    <property type="molecule type" value="mRNA"/>
</dbReference>
<sequence>MKRTAFLIVCMAVIFPVDMLRIPHAEGEKCDERDGMLLKVGETIYDDIQCKMYVCTKEALEIEDCGYVPPDEGTTCTKIINKGSFPKCCPDIDCMK</sequence>
<reference evidence="5" key="1">
    <citation type="submission" date="2013-11" db="EMBL/GenBank/DDBJ databases">
        <authorList>
            <person name="Thropp P.A."/>
            <person name="Correa S.M."/>
            <person name="Garb J.E."/>
            <person name="Binford G.J."/>
        </authorList>
    </citation>
    <scope>NUCLEOTIDE SEQUENCE</scope>
    <source>
        <tissue evidence="5">Venom gland</tissue>
    </source>
</reference>
<feature type="signal peptide" evidence="3">
    <location>
        <begin position="1"/>
        <end position="27"/>
    </location>
</feature>